<evidence type="ECO:0000313" key="10">
    <source>
        <dbReference type="Proteomes" id="UP000014155"/>
    </source>
</evidence>
<feature type="transmembrane region" description="Helical" evidence="7">
    <location>
        <begin position="326"/>
        <end position="350"/>
    </location>
</feature>
<evidence type="ECO:0000256" key="5">
    <source>
        <dbReference type="ARBA" id="ARBA00022989"/>
    </source>
</evidence>
<keyword evidence="2" id="KW-0813">Transport</keyword>
<dbReference type="PATRIC" id="fig|1195236.3.peg.1194"/>
<reference evidence="9 10" key="1">
    <citation type="journal article" date="2013" name="Genome Announc.">
        <title>Draft Genome Sequence of the Cellulolytic, Mesophilic, Anaerobic Bacterium Clostridium termitidis Strain CT1112 (DSM 5398).</title>
        <authorList>
            <person name="Lal S."/>
            <person name="Ramachandran U."/>
            <person name="Zhang X."/>
            <person name="Munir R."/>
            <person name="Sparling R."/>
            <person name="Levin D.B."/>
        </authorList>
    </citation>
    <scope>NUCLEOTIDE SEQUENCE [LARGE SCALE GENOMIC DNA]</scope>
    <source>
        <strain evidence="9 10">CT1112</strain>
    </source>
</reference>
<dbReference type="Pfam" id="PF07690">
    <property type="entry name" value="MFS_1"/>
    <property type="match status" value="2"/>
</dbReference>
<feature type="transmembrane region" description="Helical" evidence="7">
    <location>
        <begin position="45"/>
        <end position="67"/>
    </location>
</feature>
<dbReference type="RefSeq" id="WP_004624029.1">
    <property type="nucleotide sequence ID" value="NZ_AORV01000021.1"/>
</dbReference>
<feature type="transmembrane region" description="Helical" evidence="7">
    <location>
        <begin position="74"/>
        <end position="92"/>
    </location>
</feature>
<comment type="subcellular location">
    <subcellularLocation>
        <location evidence="1">Cell membrane</location>
        <topology evidence="1">Multi-pass membrane protein</topology>
    </subcellularLocation>
</comment>
<dbReference type="PROSITE" id="PS50850">
    <property type="entry name" value="MFS"/>
    <property type="match status" value="1"/>
</dbReference>
<dbReference type="GO" id="GO:0022857">
    <property type="term" value="F:transmembrane transporter activity"/>
    <property type="evidence" value="ECO:0007669"/>
    <property type="project" value="InterPro"/>
</dbReference>
<dbReference type="InterPro" id="IPR020846">
    <property type="entry name" value="MFS_dom"/>
</dbReference>
<dbReference type="PANTHER" id="PTHR23521">
    <property type="entry name" value="TRANSPORTER MFS SUPERFAMILY"/>
    <property type="match status" value="1"/>
</dbReference>
<feature type="transmembrane region" description="Helical" evidence="7">
    <location>
        <begin position="98"/>
        <end position="123"/>
    </location>
</feature>
<dbReference type="AlphaFoldDB" id="S0FVG9"/>
<organism evidence="9 10">
    <name type="scientific">Ruminiclostridium cellobioparum subsp. termitidis CT1112</name>
    <dbReference type="NCBI Taxonomy" id="1195236"/>
    <lineage>
        <taxon>Bacteria</taxon>
        <taxon>Bacillati</taxon>
        <taxon>Bacillota</taxon>
        <taxon>Clostridia</taxon>
        <taxon>Eubacteriales</taxon>
        <taxon>Oscillospiraceae</taxon>
        <taxon>Ruminiclostridium</taxon>
    </lineage>
</organism>
<protein>
    <submittedName>
        <fullName evidence="9">Major Facilitator Superfamily</fullName>
    </submittedName>
</protein>
<evidence type="ECO:0000259" key="8">
    <source>
        <dbReference type="PROSITE" id="PS50850"/>
    </source>
</evidence>
<proteinExistence type="predicted"/>
<evidence type="ECO:0000256" key="3">
    <source>
        <dbReference type="ARBA" id="ARBA00022475"/>
    </source>
</evidence>
<dbReference type="InterPro" id="IPR036259">
    <property type="entry name" value="MFS_trans_sf"/>
</dbReference>
<dbReference type="PROSITE" id="PS51257">
    <property type="entry name" value="PROKAR_LIPOPROTEIN"/>
    <property type="match status" value="1"/>
</dbReference>
<feature type="transmembrane region" description="Helical" evidence="7">
    <location>
        <begin position="163"/>
        <end position="184"/>
    </location>
</feature>
<dbReference type="Gene3D" id="1.20.1250.20">
    <property type="entry name" value="MFS general substrate transporter like domains"/>
    <property type="match status" value="2"/>
</dbReference>
<dbReference type="Proteomes" id="UP000014155">
    <property type="component" value="Unassembled WGS sequence"/>
</dbReference>
<feature type="transmembrane region" description="Helical" evidence="7">
    <location>
        <begin position="204"/>
        <end position="226"/>
    </location>
</feature>
<dbReference type="CDD" id="cd17477">
    <property type="entry name" value="MFS_YcaD_like"/>
    <property type="match status" value="1"/>
</dbReference>
<evidence type="ECO:0000313" key="9">
    <source>
        <dbReference type="EMBL" id="EMS73169.1"/>
    </source>
</evidence>
<dbReference type="eggNOG" id="COG2814">
    <property type="taxonomic scope" value="Bacteria"/>
</dbReference>
<feature type="domain" description="Major facilitator superfamily (MFS) profile" evidence="8">
    <location>
        <begin position="11"/>
        <end position="377"/>
    </location>
</feature>
<name>S0FVG9_RUMCE</name>
<keyword evidence="3" id="KW-1003">Cell membrane</keyword>
<keyword evidence="5 7" id="KW-1133">Transmembrane helix</keyword>
<dbReference type="PANTHER" id="PTHR23521:SF2">
    <property type="entry name" value="TRANSPORTER MFS SUPERFAMILY"/>
    <property type="match status" value="1"/>
</dbReference>
<evidence type="ECO:0000256" key="1">
    <source>
        <dbReference type="ARBA" id="ARBA00004651"/>
    </source>
</evidence>
<dbReference type="GO" id="GO:0005886">
    <property type="term" value="C:plasma membrane"/>
    <property type="evidence" value="ECO:0007669"/>
    <property type="project" value="UniProtKB-SubCell"/>
</dbReference>
<evidence type="ECO:0000256" key="7">
    <source>
        <dbReference type="SAM" id="Phobius"/>
    </source>
</evidence>
<feature type="transmembrane region" description="Helical" evidence="7">
    <location>
        <begin position="12"/>
        <end position="33"/>
    </location>
</feature>
<comment type="caution">
    <text evidence="9">The sequence shown here is derived from an EMBL/GenBank/DDBJ whole genome shotgun (WGS) entry which is preliminary data.</text>
</comment>
<evidence type="ECO:0000256" key="6">
    <source>
        <dbReference type="ARBA" id="ARBA00023136"/>
    </source>
</evidence>
<gene>
    <name evidence="9" type="ORF">CTER_0902</name>
</gene>
<feature type="transmembrane region" description="Helical" evidence="7">
    <location>
        <begin position="267"/>
        <end position="286"/>
    </location>
</feature>
<dbReference type="STRING" id="1195236.CTER_0902"/>
<sequence>MNEDNLKSKHVMVLYFILALLIGCAMGIINPIATTHMTTCNTSSVWIGVISSAYFVFLSIGAILSVLKLKGKNVKSLMIVGLVTAAVCAALFPLLNNIFLWLLLMALMGIGISFNMTGVQAILHSVSNTNNRGVVSGLYSFFFAVGFIVSSVIGPVIYEAVSWAAFLVGTACLLIDATLVYFFVKYVVTIPVALEEKIIHKIQLPLFSAFVYGFSETTLVTMYPMFLINQHYDLKKMGFFLAVFVVGSLVGILPVTLLSDRVGRKKILAGCMALSCFAVLGIVLFGGYESRLFFSFFSGFVIGPLYPLSLALSVEEVKENDLASATSFFTFSYGFGSAAGPFMTSLLIYFYGDKHIFTMCLVLFSAFLTYLMVKAFREKFNSLYAKGD</sequence>
<evidence type="ECO:0000256" key="2">
    <source>
        <dbReference type="ARBA" id="ARBA00022448"/>
    </source>
</evidence>
<keyword evidence="4 7" id="KW-0812">Transmembrane</keyword>
<feature type="transmembrane region" description="Helical" evidence="7">
    <location>
        <begin position="292"/>
        <end position="314"/>
    </location>
</feature>
<evidence type="ECO:0000256" key="4">
    <source>
        <dbReference type="ARBA" id="ARBA00022692"/>
    </source>
</evidence>
<feature type="transmembrane region" description="Helical" evidence="7">
    <location>
        <begin position="238"/>
        <end position="258"/>
    </location>
</feature>
<accession>S0FVG9</accession>
<dbReference type="InterPro" id="IPR011701">
    <property type="entry name" value="MFS"/>
</dbReference>
<feature type="transmembrane region" description="Helical" evidence="7">
    <location>
        <begin position="356"/>
        <end position="373"/>
    </location>
</feature>
<dbReference type="SUPFAM" id="SSF103473">
    <property type="entry name" value="MFS general substrate transporter"/>
    <property type="match status" value="1"/>
</dbReference>
<dbReference type="EMBL" id="AORV01000021">
    <property type="protein sequence ID" value="EMS73169.1"/>
    <property type="molecule type" value="Genomic_DNA"/>
</dbReference>
<dbReference type="InterPro" id="IPR047200">
    <property type="entry name" value="MFS_YcaD-like"/>
</dbReference>
<feature type="transmembrane region" description="Helical" evidence="7">
    <location>
        <begin position="135"/>
        <end position="157"/>
    </location>
</feature>
<keyword evidence="10" id="KW-1185">Reference proteome</keyword>
<keyword evidence="6 7" id="KW-0472">Membrane</keyword>